<sequence length="99" mass="11371">MEIKTIGLNNHILPNDGLNGDFESKNDNQFSLFLNKALDRVNELQLESDEYKRLLITGDVDNLHDVAIAQEKANISLQLTLSIRNKVVEAYREIMRMQI</sequence>
<dbReference type="InterPro" id="IPR001624">
    <property type="entry name" value="FliE"/>
</dbReference>
<evidence type="ECO:0000256" key="1">
    <source>
        <dbReference type="ARBA" id="ARBA00004117"/>
    </source>
</evidence>
<dbReference type="HAMAP" id="MF_00724">
    <property type="entry name" value="FliE"/>
    <property type="match status" value="1"/>
</dbReference>
<dbReference type="RefSeq" id="WP_005587795.1">
    <property type="nucleotide sequence ID" value="NZ_LT669839.1"/>
</dbReference>
<keyword evidence="6" id="KW-0282">Flagellum</keyword>
<dbReference type="GO" id="GO:0009425">
    <property type="term" value="C:bacterial-type flagellum basal body"/>
    <property type="evidence" value="ECO:0007669"/>
    <property type="project" value="UniProtKB-SubCell"/>
</dbReference>
<dbReference type="HOGENOM" id="CLU_147249_3_4_9"/>
<keyword evidence="6" id="KW-0969">Cilium</keyword>
<proteinExistence type="inferred from homology"/>
<evidence type="ECO:0000313" key="6">
    <source>
        <dbReference type="EMBL" id="SHD77008.1"/>
    </source>
</evidence>
<keyword evidence="3 4" id="KW-0975">Bacterial flagellum</keyword>
<evidence type="ECO:0000256" key="4">
    <source>
        <dbReference type="HAMAP-Rule" id="MF_00724"/>
    </source>
</evidence>
<evidence type="ECO:0000256" key="2">
    <source>
        <dbReference type="ARBA" id="ARBA00009272"/>
    </source>
</evidence>
<keyword evidence="6" id="KW-0966">Cell projection</keyword>
<dbReference type="NCBIfam" id="TIGR00205">
    <property type="entry name" value="fliE"/>
    <property type="match status" value="1"/>
</dbReference>
<accession>M1ZGS6</accession>
<dbReference type="PRINTS" id="PR01006">
    <property type="entry name" value="FLGHOOKFLIE"/>
</dbReference>
<protein>
    <recommendedName>
        <fullName evidence="4 5">Flagellar hook-basal body complex protein FliE</fullName>
    </recommendedName>
</protein>
<dbReference type="AlphaFoldDB" id="M1ZGS6"/>
<dbReference type="OrthoDB" id="9812413at2"/>
<dbReference type="GO" id="GO:0071973">
    <property type="term" value="P:bacterial-type flagellum-dependent cell motility"/>
    <property type="evidence" value="ECO:0007669"/>
    <property type="project" value="InterPro"/>
</dbReference>
<name>M1ZGS6_9FIRM</name>
<dbReference type="PANTHER" id="PTHR34653:SF1">
    <property type="entry name" value="FLAGELLAR HOOK-BASAL BODY COMPLEX PROTEIN FLIE"/>
    <property type="match status" value="1"/>
</dbReference>
<dbReference type="GO" id="GO:0003774">
    <property type="term" value="F:cytoskeletal motor activity"/>
    <property type="evidence" value="ECO:0007669"/>
    <property type="project" value="InterPro"/>
</dbReference>
<reference evidence="6 7" key="1">
    <citation type="submission" date="2016-11" db="EMBL/GenBank/DDBJ databases">
        <authorList>
            <person name="Manzoor S."/>
        </authorList>
    </citation>
    <scope>NUCLEOTIDE SEQUENCE [LARGE SCALE GENOMIC DNA]</scope>
    <source>
        <strain evidence="6">Clostridium ultunense strain Esp</strain>
    </source>
</reference>
<dbReference type="EMBL" id="LT669839">
    <property type="protein sequence ID" value="SHD77008.1"/>
    <property type="molecule type" value="Genomic_DNA"/>
</dbReference>
<evidence type="ECO:0000256" key="3">
    <source>
        <dbReference type="ARBA" id="ARBA00023143"/>
    </source>
</evidence>
<gene>
    <name evidence="4 6" type="primary">fliE</name>
    <name evidence="6" type="ORF">CUESP1_1645</name>
</gene>
<dbReference type="PANTHER" id="PTHR34653">
    <property type="match status" value="1"/>
</dbReference>
<comment type="similarity">
    <text evidence="2 4">Belongs to the FliE family.</text>
</comment>
<organism evidence="6 7">
    <name type="scientific">[Clostridium] ultunense Esp</name>
    <dbReference type="NCBI Taxonomy" id="1288971"/>
    <lineage>
        <taxon>Bacteria</taxon>
        <taxon>Bacillati</taxon>
        <taxon>Bacillota</taxon>
        <taxon>Tissierellia</taxon>
        <taxon>Tissierellales</taxon>
        <taxon>Tepidimicrobiaceae</taxon>
        <taxon>Schnuerera</taxon>
    </lineage>
</organism>
<keyword evidence="7" id="KW-1185">Reference proteome</keyword>
<comment type="subcellular location">
    <subcellularLocation>
        <location evidence="1 4">Bacterial flagellum basal body</location>
    </subcellularLocation>
</comment>
<evidence type="ECO:0000313" key="7">
    <source>
        <dbReference type="Proteomes" id="UP000245423"/>
    </source>
</evidence>
<dbReference type="Proteomes" id="UP000245423">
    <property type="component" value="Chromosome 1"/>
</dbReference>
<evidence type="ECO:0000256" key="5">
    <source>
        <dbReference type="NCBIfam" id="TIGR00205"/>
    </source>
</evidence>
<dbReference type="Pfam" id="PF02049">
    <property type="entry name" value="FliE"/>
    <property type="match status" value="1"/>
</dbReference>
<dbReference type="GO" id="GO:0005198">
    <property type="term" value="F:structural molecule activity"/>
    <property type="evidence" value="ECO:0007669"/>
    <property type="project" value="UniProtKB-UniRule"/>
</dbReference>